<dbReference type="EMBL" id="JAYKYQ010000011">
    <property type="protein sequence ID" value="MEB3513252.1"/>
    <property type="molecule type" value="Genomic_DNA"/>
</dbReference>
<dbReference type="GO" id="GO:0032259">
    <property type="term" value="P:methylation"/>
    <property type="evidence" value="ECO:0007669"/>
    <property type="project" value="UniProtKB-KW"/>
</dbReference>
<dbReference type="GO" id="GO:0008168">
    <property type="term" value="F:methyltransferase activity"/>
    <property type="evidence" value="ECO:0007669"/>
    <property type="project" value="UniProtKB-KW"/>
</dbReference>
<dbReference type="Gene3D" id="3.40.50.150">
    <property type="entry name" value="Vaccinia Virus protein VP39"/>
    <property type="match status" value="1"/>
</dbReference>
<sequence length="195" mass="21236">MHGRPPTAAILGCADGKFVLPAARRGFDVVAVDIDEVALYGGMTKAADGTPIEMPGLQWRLETEQLEQRVTIVRGDLASVRIAPCDFVFISGALQYSYNLKHRLVDTMSHVRSLVAPGGLVAIEYMLPVTEAHSMLDTHPSADHWPSFFPTPEWTVLANRVADPGPERRPGASVLGTHQFLQWGYITAQKGGFVA</sequence>
<keyword evidence="1" id="KW-0489">Methyltransferase</keyword>
<comment type="caution">
    <text evidence="1">The sequence shown here is derived from an EMBL/GenBank/DDBJ whole genome shotgun (WGS) entry which is preliminary data.</text>
</comment>
<keyword evidence="1" id="KW-0808">Transferase</keyword>
<proteinExistence type="predicted"/>
<dbReference type="SUPFAM" id="SSF53335">
    <property type="entry name" value="S-adenosyl-L-methionine-dependent methyltransferases"/>
    <property type="match status" value="1"/>
</dbReference>
<evidence type="ECO:0000313" key="1">
    <source>
        <dbReference type="EMBL" id="MEB3513252.1"/>
    </source>
</evidence>
<dbReference type="Pfam" id="PF13489">
    <property type="entry name" value="Methyltransf_23"/>
    <property type="match status" value="1"/>
</dbReference>
<dbReference type="InterPro" id="IPR029063">
    <property type="entry name" value="SAM-dependent_MTases_sf"/>
</dbReference>
<keyword evidence="2" id="KW-1185">Reference proteome</keyword>
<dbReference type="RefSeq" id="WP_195082435.1">
    <property type="nucleotide sequence ID" value="NZ_JAYESH010000004.1"/>
</dbReference>
<protein>
    <submittedName>
        <fullName evidence="1">Class I SAM-dependent methyltransferase</fullName>
        <ecNumber evidence="1">2.1.1.-</ecNumber>
    </submittedName>
</protein>
<dbReference type="EC" id="2.1.1.-" evidence="1"/>
<accession>A0ABU6B0G3</accession>
<evidence type="ECO:0000313" key="2">
    <source>
        <dbReference type="Proteomes" id="UP001348098"/>
    </source>
</evidence>
<reference evidence="1 2" key="1">
    <citation type="submission" date="2023-12" db="EMBL/GenBank/DDBJ databases">
        <title>novel species in genus Nocarida.</title>
        <authorList>
            <person name="Li Z."/>
        </authorList>
    </citation>
    <scope>NUCLEOTIDE SEQUENCE [LARGE SCALE GENOMIC DNA]</scope>
    <source>
        <strain evidence="1 2">CDC186</strain>
    </source>
</reference>
<gene>
    <name evidence="1" type="ORF">U3653_24765</name>
</gene>
<organism evidence="1 2">
    <name type="scientific">Nocardia implantans</name>
    <dbReference type="NCBI Taxonomy" id="3108168"/>
    <lineage>
        <taxon>Bacteria</taxon>
        <taxon>Bacillati</taxon>
        <taxon>Actinomycetota</taxon>
        <taxon>Actinomycetes</taxon>
        <taxon>Mycobacteriales</taxon>
        <taxon>Nocardiaceae</taxon>
        <taxon>Nocardia</taxon>
    </lineage>
</organism>
<dbReference type="Proteomes" id="UP001348098">
    <property type="component" value="Unassembled WGS sequence"/>
</dbReference>
<name>A0ABU6B0G3_9NOCA</name>
<dbReference type="CDD" id="cd02440">
    <property type="entry name" value="AdoMet_MTases"/>
    <property type="match status" value="1"/>
</dbReference>